<keyword evidence="3" id="KW-1185">Reference proteome</keyword>
<reference evidence="2 3" key="1">
    <citation type="submission" date="2019-07" db="EMBL/GenBank/DDBJ databases">
        <title>Whole genome shotgun sequence of Pseudonocardia asaccharolytica NBRC 16224.</title>
        <authorList>
            <person name="Hosoyama A."/>
            <person name="Uohara A."/>
            <person name="Ohji S."/>
            <person name="Ichikawa N."/>
        </authorList>
    </citation>
    <scope>NUCLEOTIDE SEQUENCE [LARGE SCALE GENOMIC DNA]</scope>
    <source>
        <strain evidence="2 3">NBRC 16224</strain>
    </source>
</reference>
<evidence type="ECO:0000313" key="2">
    <source>
        <dbReference type="EMBL" id="GEL18119.1"/>
    </source>
</evidence>
<evidence type="ECO:0008006" key="4">
    <source>
        <dbReference type="Google" id="ProtNLM"/>
    </source>
</evidence>
<organism evidence="2 3">
    <name type="scientific">Pseudonocardia asaccharolytica DSM 44247 = NBRC 16224</name>
    <dbReference type="NCBI Taxonomy" id="1123024"/>
    <lineage>
        <taxon>Bacteria</taxon>
        <taxon>Bacillati</taxon>
        <taxon>Actinomycetota</taxon>
        <taxon>Actinomycetes</taxon>
        <taxon>Pseudonocardiales</taxon>
        <taxon>Pseudonocardiaceae</taxon>
        <taxon>Pseudonocardia</taxon>
    </lineage>
</organism>
<feature type="region of interest" description="Disordered" evidence="1">
    <location>
        <begin position="38"/>
        <end position="65"/>
    </location>
</feature>
<name>A0A511D001_9PSEU</name>
<dbReference type="STRING" id="1123024.GCA_000423625_03751"/>
<evidence type="ECO:0000313" key="3">
    <source>
        <dbReference type="Proteomes" id="UP000321328"/>
    </source>
</evidence>
<protein>
    <recommendedName>
        <fullName evidence="4">Sporulation protein</fullName>
    </recommendedName>
</protein>
<dbReference type="Proteomes" id="UP000321328">
    <property type="component" value="Unassembled WGS sequence"/>
</dbReference>
<dbReference type="Pfam" id="PF09579">
    <property type="entry name" value="Spore_YtfJ"/>
    <property type="match status" value="1"/>
</dbReference>
<accession>A0A511D001</accession>
<dbReference type="AlphaFoldDB" id="A0A511D001"/>
<proteinExistence type="predicted"/>
<comment type="caution">
    <text evidence="2">The sequence shown here is derived from an EMBL/GenBank/DDBJ whole genome shotgun (WGS) entry which is preliminary data.</text>
</comment>
<dbReference type="RefSeq" id="WP_028931166.1">
    <property type="nucleotide sequence ID" value="NZ_AUII01000021.1"/>
</dbReference>
<evidence type="ECO:0000256" key="1">
    <source>
        <dbReference type="SAM" id="MobiDB-lite"/>
    </source>
</evidence>
<dbReference type="EMBL" id="BJVI01000016">
    <property type="protein sequence ID" value="GEL18119.1"/>
    <property type="molecule type" value="Genomic_DNA"/>
</dbReference>
<gene>
    <name evidence="2" type="ORF">PA7_19560</name>
</gene>
<dbReference type="InterPro" id="IPR014229">
    <property type="entry name" value="Spore_YtfJ"/>
</dbReference>
<sequence>MDVSTAMQRVEDAIRVNRVYGEPVTADEVTIIPAARVGGGAGGGGGRDAKQGGEGSGGGIGWGGRPSGAFVVREGTVRWEPAVDVNRLIAAVATVAVTALLTARTIAKAQARANR</sequence>
<dbReference type="OrthoDB" id="3830295at2"/>